<evidence type="ECO:0000313" key="2">
    <source>
        <dbReference type="Proteomes" id="UP001175228"/>
    </source>
</evidence>
<reference evidence="1" key="1">
    <citation type="submission" date="2023-06" db="EMBL/GenBank/DDBJ databases">
        <authorList>
            <consortium name="Lawrence Berkeley National Laboratory"/>
            <person name="Ahrendt S."/>
            <person name="Sahu N."/>
            <person name="Indic B."/>
            <person name="Wong-Bajracharya J."/>
            <person name="Merenyi Z."/>
            <person name="Ke H.-M."/>
            <person name="Monk M."/>
            <person name="Kocsube S."/>
            <person name="Drula E."/>
            <person name="Lipzen A."/>
            <person name="Balint B."/>
            <person name="Henrissat B."/>
            <person name="Andreopoulos B."/>
            <person name="Martin F.M."/>
            <person name="Harder C.B."/>
            <person name="Rigling D."/>
            <person name="Ford K.L."/>
            <person name="Foster G.D."/>
            <person name="Pangilinan J."/>
            <person name="Papanicolaou A."/>
            <person name="Barry K."/>
            <person name="LaButti K."/>
            <person name="Viragh M."/>
            <person name="Koriabine M."/>
            <person name="Yan M."/>
            <person name="Riley R."/>
            <person name="Champramary S."/>
            <person name="Plett K.L."/>
            <person name="Tsai I.J."/>
            <person name="Slot J."/>
            <person name="Sipos G."/>
            <person name="Plett J."/>
            <person name="Nagy L.G."/>
            <person name="Grigoriev I.V."/>
        </authorList>
    </citation>
    <scope>NUCLEOTIDE SEQUENCE</scope>
    <source>
        <strain evidence="1">HWK02</strain>
    </source>
</reference>
<organism evidence="1 2">
    <name type="scientific">Armillaria luteobubalina</name>
    <dbReference type="NCBI Taxonomy" id="153913"/>
    <lineage>
        <taxon>Eukaryota</taxon>
        <taxon>Fungi</taxon>
        <taxon>Dikarya</taxon>
        <taxon>Basidiomycota</taxon>
        <taxon>Agaricomycotina</taxon>
        <taxon>Agaricomycetes</taxon>
        <taxon>Agaricomycetidae</taxon>
        <taxon>Agaricales</taxon>
        <taxon>Marasmiineae</taxon>
        <taxon>Physalacriaceae</taxon>
        <taxon>Armillaria</taxon>
    </lineage>
</organism>
<gene>
    <name evidence="1" type="ORF">EDD18DRAFT_1067613</name>
</gene>
<dbReference type="EMBL" id="JAUEPU010000007">
    <property type="protein sequence ID" value="KAK0500658.1"/>
    <property type="molecule type" value="Genomic_DNA"/>
</dbReference>
<sequence>PPLLNADIGGSLSAMYLVVNDLGTNSGRGRDFANGYTFLERFHVAGGRVGVGVTTQTRATTN</sequence>
<proteinExistence type="predicted"/>
<dbReference type="AlphaFoldDB" id="A0AA39QD12"/>
<name>A0AA39QD12_9AGAR</name>
<feature type="non-terminal residue" evidence="1">
    <location>
        <position position="1"/>
    </location>
</feature>
<keyword evidence="2" id="KW-1185">Reference proteome</keyword>
<dbReference type="Proteomes" id="UP001175228">
    <property type="component" value="Unassembled WGS sequence"/>
</dbReference>
<accession>A0AA39QD12</accession>
<comment type="caution">
    <text evidence="1">The sequence shown here is derived from an EMBL/GenBank/DDBJ whole genome shotgun (WGS) entry which is preliminary data.</text>
</comment>
<protein>
    <submittedName>
        <fullName evidence="1">Uncharacterized protein</fullName>
    </submittedName>
</protein>
<evidence type="ECO:0000313" key="1">
    <source>
        <dbReference type="EMBL" id="KAK0500658.1"/>
    </source>
</evidence>